<gene>
    <name evidence="2" type="ORF">SAMN04488244_1021</name>
</gene>
<dbReference type="SUPFAM" id="SSF52833">
    <property type="entry name" value="Thioredoxin-like"/>
    <property type="match status" value="1"/>
</dbReference>
<dbReference type="InterPro" id="IPR001853">
    <property type="entry name" value="DSBA-like_thioredoxin_dom"/>
</dbReference>
<dbReference type="EMBL" id="FNVG01000002">
    <property type="protein sequence ID" value="SEF54028.1"/>
    <property type="molecule type" value="Genomic_DNA"/>
</dbReference>
<dbReference type="RefSeq" id="WP_103878627.1">
    <property type="nucleotide sequence ID" value="NZ_FNVG01000002.1"/>
</dbReference>
<accession>A0A1H5SVR7</accession>
<organism evidence="2 3">
    <name type="scientific">Vibrio hangzhouensis</name>
    <dbReference type="NCBI Taxonomy" id="462991"/>
    <lineage>
        <taxon>Bacteria</taxon>
        <taxon>Pseudomonadati</taxon>
        <taxon>Pseudomonadota</taxon>
        <taxon>Gammaproteobacteria</taxon>
        <taxon>Vibrionales</taxon>
        <taxon>Vibrionaceae</taxon>
        <taxon>Vibrio</taxon>
    </lineage>
</organism>
<reference evidence="3" key="1">
    <citation type="submission" date="2016-10" db="EMBL/GenBank/DDBJ databases">
        <authorList>
            <person name="Varghese N."/>
            <person name="Submissions S."/>
        </authorList>
    </citation>
    <scope>NUCLEOTIDE SEQUENCE [LARGE SCALE GENOMIC DNA]</scope>
    <source>
        <strain evidence="3">CGMCC 1.7062</strain>
    </source>
</reference>
<sequence length="218" mass="24152">MVKIDYISDVLCVWAWAAEARNEELMSNFDGQVELIPKFINLFGSTEARIGQGWKEKGGFDGFAKHTIEVVDKFPELALNPRVWSEVRPTSSMTAHLYLKAAQLSGADNRQILQLASSLRHAFFVEAKDISCSKEISAVFVAQGIDISALFPFLEDGSAYASLWEDQLLREAQQIKGSPSYLLDGGRQTLFGNVGYRVIEANINELLNPGSKEGASWC</sequence>
<proteinExistence type="predicted"/>
<name>A0A1H5SVR7_9VIBR</name>
<keyword evidence="3" id="KW-1185">Reference proteome</keyword>
<evidence type="ECO:0000259" key="1">
    <source>
        <dbReference type="Pfam" id="PF01323"/>
    </source>
</evidence>
<dbReference type="GO" id="GO:0016491">
    <property type="term" value="F:oxidoreductase activity"/>
    <property type="evidence" value="ECO:0007669"/>
    <property type="project" value="InterPro"/>
</dbReference>
<dbReference type="InterPro" id="IPR036249">
    <property type="entry name" value="Thioredoxin-like_sf"/>
</dbReference>
<dbReference type="Proteomes" id="UP000236721">
    <property type="component" value="Unassembled WGS sequence"/>
</dbReference>
<feature type="domain" description="DSBA-like thioredoxin" evidence="1">
    <location>
        <begin position="4"/>
        <end position="201"/>
    </location>
</feature>
<dbReference type="Pfam" id="PF01323">
    <property type="entry name" value="DSBA"/>
    <property type="match status" value="1"/>
</dbReference>
<dbReference type="GO" id="GO:0016853">
    <property type="term" value="F:isomerase activity"/>
    <property type="evidence" value="ECO:0007669"/>
    <property type="project" value="UniProtKB-KW"/>
</dbReference>
<dbReference type="AlphaFoldDB" id="A0A1H5SVR7"/>
<protein>
    <submittedName>
        <fullName evidence="2">Predicted dithiol-disulfide isomerase, DsbA family</fullName>
    </submittedName>
</protein>
<keyword evidence="2" id="KW-0413">Isomerase</keyword>
<evidence type="ECO:0000313" key="3">
    <source>
        <dbReference type="Proteomes" id="UP000236721"/>
    </source>
</evidence>
<evidence type="ECO:0000313" key="2">
    <source>
        <dbReference type="EMBL" id="SEF54028.1"/>
    </source>
</evidence>
<dbReference type="Gene3D" id="3.40.30.10">
    <property type="entry name" value="Glutaredoxin"/>
    <property type="match status" value="1"/>
</dbReference>